<dbReference type="Gene3D" id="2.40.33.10">
    <property type="entry name" value="PK beta-barrel domain-like"/>
    <property type="match status" value="1"/>
</dbReference>
<feature type="domain" description="Pyruvate kinase barrel" evidence="21">
    <location>
        <begin position="526"/>
        <end position="679"/>
    </location>
</feature>
<comment type="subcellular location">
    <subcellularLocation>
        <location evidence="3">Plastid</location>
        <location evidence="3">Chloroplast</location>
    </subcellularLocation>
</comment>
<dbReference type="SUPFAM" id="SSF50800">
    <property type="entry name" value="PK beta-barrel domain-like"/>
    <property type="match status" value="1"/>
</dbReference>
<keyword evidence="14" id="KW-0460">Magnesium</keyword>
<evidence type="ECO:0000313" key="23">
    <source>
        <dbReference type="EMBL" id="KAA3480631.1"/>
    </source>
</evidence>
<dbReference type="Pfam" id="PF00224">
    <property type="entry name" value="PK"/>
    <property type="match status" value="2"/>
</dbReference>
<dbReference type="GO" id="GO:0000287">
    <property type="term" value="F:magnesium ion binding"/>
    <property type="evidence" value="ECO:0007669"/>
    <property type="project" value="InterPro"/>
</dbReference>
<evidence type="ECO:0000256" key="6">
    <source>
        <dbReference type="ARBA" id="ARBA00012142"/>
    </source>
</evidence>
<keyword evidence="11" id="KW-0547">Nucleotide-binding</keyword>
<dbReference type="InterPro" id="IPR015795">
    <property type="entry name" value="Pyrv_Knase_C"/>
</dbReference>
<keyword evidence="9" id="KW-0808">Transferase</keyword>
<comment type="subunit">
    <text evidence="20">Oligomer of alpha and beta subunits.</text>
</comment>
<dbReference type="Pfam" id="PF02887">
    <property type="entry name" value="PK_C"/>
    <property type="match status" value="1"/>
</dbReference>
<comment type="pathway">
    <text evidence="4">Carbohydrate degradation; glycolysis; pyruvate from D-glyceraldehyde 3-phosphate: step 5/5.</text>
</comment>
<dbReference type="SUPFAM" id="SSF51621">
    <property type="entry name" value="Phosphoenolpyruvate/pyruvate domain"/>
    <property type="match status" value="1"/>
</dbReference>
<keyword evidence="8" id="KW-0934">Plastid</keyword>
<dbReference type="FunFam" id="2.40.33.10:FF:000005">
    <property type="entry name" value="Pyruvate kinase"/>
    <property type="match status" value="1"/>
</dbReference>
<dbReference type="SUPFAM" id="SSF52935">
    <property type="entry name" value="PK C-terminal domain-like"/>
    <property type="match status" value="1"/>
</dbReference>
<protein>
    <recommendedName>
        <fullName evidence="6">pyruvate kinase</fullName>
        <ecNumber evidence="6">2.7.1.40</ecNumber>
    </recommendedName>
</protein>
<evidence type="ECO:0000256" key="11">
    <source>
        <dbReference type="ARBA" id="ARBA00022741"/>
    </source>
</evidence>
<evidence type="ECO:0000256" key="4">
    <source>
        <dbReference type="ARBA" id="ARBA00004997"/>
    </source>
</evidence>
<keyword evidence="15" id="KW-0809">Transit peptide</keyword>
<evidence type="ECO:0000313" key="24">
    <source>
        <dbReference type="Proteomes" id="UP000325315"/>
    </source>
</evidence>
<comment type="cofactor">
    <cofactor evidence="1">
        <name>Mg(2+)</name>
        <dbReference type="ChEBI" id="CHEBI:18420"/>
    </cofactor>
</comment>
<dbReference type="InterPro" id="IPR011037">
    <property type="entry name" value="Pyrv_Knase-like_insert_dom_sf"/>
</dbReference>
<dbReference type="InterPro" id="IPR040442">
    <property type="entry name" value="Pyrv_kinase-like_dom_sf"/>
</dbReference>
<accession>A0A5B6WFK3</accession>
<reference evidence="24" key="1">
    <citation type="journal article" date="2019" name="Plant Biotechnol. J.">
        <title>Genome sequencing of the Australian wild diploid species Gossypium australe highlights disease resistance and delayed gland morphogenesis.</title>
        <authorList>
            <person name="Cai Y."/>
            <person name="Cai X."/>
            <person name="Wang Q."/>
            <person name="Wang P."/>
            <person name="Zhang Y."/>
            <person name="Cai C."/>
            <person name="Xu Y."/>
            <person name="Wang K."/>
            <person name="Zhou Z."/>
            <person name="Wang C."/>
            <person name="Geng S."/>
            <person name="Li B."/>
            <person name="Dong Q."/>
            <person name="Hou Y."/>
            <person name="Wang H."/>
            <person name="Ai P."/>
            <person name="Liu Z."/>
            <person name="Yi F."/>
            <person name="Sun M."/>
            <person name="An G."/>
            <person name="Cheng J."/>
            <person name="Zhang Y."/>
            <person name="Shi Q."/>
            <person name="Xie Y."/>
            <person name="Shi X."/>
            <person name="Chang Y."/>
            <person name="Huang F."/>
            <person name="Chen Y."/>
            <person name="Hong S."/>
            <person name="Mi L."/>
            <person name="Sun Q."/>
            <person name="Zhang L."/>
            <person name="Zhou B."/>
            <person name="Peng R."/>
            <person name="Zhang X."/>
            <person name="Liu F."/>
        </authorList>
    </citation>
    <scope>NUCLEOTIDE SEQUENCE [LARGE SCALE GENOMIC DNA]</scope>
    <source>
        <strain evidence="24">cv. PA1801</strain>
    </source>
</reference>
<evidence type="ECO:0000256" key="14">
    <source>
        <dbReference type="ARBA" id="ARBA00022842"/>
    </source>
</evidence>
<evidence type="ECO:0000256" key="16">
    <source>
        <dbReference type="ARBA" id="ARBA00022958"/>
    </source>
</evidence>
<gene>
    <name evidence="23" type="ORF">EPI10_021051</name>
</gene>
<keyword evidence="17" id="KW-0324">Glycolysis</keyword>
<dbReference type="EMBL" id="SMMG02000003">
    <property type="protein sequence ID" value="KAA3480631.1"/>
    <property type="molecule type" value="Genomic_DNA"/>
</dbReference>
<evidence type="ECO:0000256" key="9">
    <source>
        <dbReference type="ARBA" id="ARBA00022679"/>
    </source>
</evidence>
<evidence type="ECO:0000256" key="19">
    <source>
        <dbReference type="ARBA" id="ARBA00048152"/>
    </source>
</evidence>
<evidence type="ECO:0000259" key="21">
    <source>
        <dbReference type="Pfam" id="PF00224"/>
    </source>
</evidence>
<evidence type="ECO:0000256" key="10">
    <source>
        <dbReference type="ARBA" id="ARBA00022723"/>
    </source>
</evidence>
<evidence type="ECO:0000256" key="3">
    <source>
        <dbReference type="ARBA" id="ARBA00004229"/>
    </source>
</evidence>
<dbReference type="GO" id="GO:0030955">
    <property type="term" value="F:potassium ion binding"/>
    <property type="evidence" value="ECO:0007669"/>
    <property type="project" value="InterPro"/>
</dbReference>
<dbReference type="Proteomes" id="UP000325315">
    <property type="component" value="Unassembled WGS sequence"/>
</dbReference>
<dbReference type="Gene3D" id="3.20.20.60">
    <property type="entry name" value="Phosphoenolpyruvate-binding domains"/>
    <property type="match status" value="2"/>
</dbReference>
<dbReference type="InterPro" id="IPR015793">
    <property type="entry name" value="Pyrv_Knase_brl"/>
</dbReference>
<evidence type="ECO:0000256" key="2">
    <source>
        <dbReference type="ARBA" id="ARBA00001958"/>
    </source>
</evidence>
<dbReference type="GO" id="GO:0016301">
    <property type="term" value="F:kinase activity"/>
    <property type="evidence" value="ECO:0007669"/>
    <property type="project" value="UniProtKB-KW"/>
</dbReference>
<dbReference type="InterPro" id="IPR036918">
    <property type="entry name" value="Pyrv_Knase_C_sf"/>
</dbReference>
<feature type="domain" description="Pyruvate kinase barrel" evidence="21">
    <location>
        <begin position="101"/>
        <end position="255"/>
    </location>
</feature>
<dbReference type="EC" id="2.7.1.40" evidence="6"/>
<dbReference type="GO" id="GO:0009570">
    <property type="term" value="C:chloroplast stroma"/>
    <property type="evidence" value="ECO:0007669"/>
    <property type="project" value="UniProtKB-ARBA"/>
</dbReference>
<dbReference type="InterPro" id="IPR001697">
    <property type="entry name" value="Pyr_Knase"/>
</dbReference>
<evidence type="ECO:0000256" key="1">
    <source>
        <dbReference type="ARBA" id="ARBA00001946"/>
    </source>
</evidence>
<organism evidence="23 24">
    <name type="scientific">Gossypium australe</name>
    <dbReference type="NCBI Taxonomy" id="47621"/>
    <lineage>
        <taxon>Eukaryota</taxon>
        <taxon>Viridiplantae</taxon>
        <taxon>Streptophyta</taxon>
        <taxon>Embryophyta</taxon>
        <taxon>Tracheophyta</taxon>
        <taxon>Spermatophyta</taxon>
        <taxon>Magnoliopsida</taxon>
        <taxon>eudicotyledons</taxon>
        <taxon>Gunneridae</taxon>
        <taxon>Pentapetalae</taxon>
        <taxon>rosids</taxon>
        <taxon>malvids</taxon>
        <taxon>Malvales</taxon>
        <taxon>Malvaceae</taxon>
        <taxon>Malvoideae</taxon>
        <taxon>Gossypium</taxon>
    </lineage>
</organism>
<dbReference type="GO" id="GO:0005524">
    <property type="term" value="F:ATP binding"/>
    <property type="evidence" value="ECO:0007669"/>
    <property type="project" value="UniProtKB-KW"/>
</dbReference>
<keyword evidence="24" id="KW-1185">Reference proteome</keyword>
<dbReference type="Gene3D" id="3.40.1380.20">
    <property type="entry name" value="Pyruvate kinase, C-terminal domain"/>
    <property type="match status" value="1"/>
</dbReference>
<comment type="cofactor">
    <cofactor evidence="2">
        <name>K(+)</name>
        <dbReference type="ChEBI" id="CHEBI:29103"/>
    </cofactor>
</comment>
<evidence type="ECO:0000256" key="17">
    <source>
        <dbReference type="ARBA" id="ARBA00023152"/>
    </source>
</evidence>
<evidence type="ECO:0000256" key="7">
    <source>
        <dbReference type="ARBA" id="ARBA00022528"/>
    </source>
</evidence>
<evidence type="ECO:0000256" key="20">
    <source>
        <dbReference type="ARBA" id="ARBA00063009"/>
    </source>
</evidence>
<dbReference type="FunFam" id="3.40.1380.20:FF:000010">
    <property type="entry name" value="Pyruvate kinase"/>
    <property type="match status" value="1"/>
</dbReference>
<evidence type="ECO:0000259" key="22">
    <source>
        <dbReference type="Pfam" id="PF02887"/>
    </source>
</evidence>
<evidence type="ECO:0000256" key="5">
    <source>
        <dbReference type="ARBA" id="ARBA00008663"/>
    </source>
</evidence>
<dbReference type="InterPro" id="IPR015806">
    <property type="entry name" value="Pyrv_Knase_insert_dom_sf"/>
</dbReference>
<name>A0A5B6WFK3_9ROSI</name>
<dbReference type="UniPathway" id="UPA00109">
    <property type="reaction ID" value="UER00188"/>
</dbReference>
<proteinExistence type="inferred from homology"/>
<keyword evidence="12 23" id="KW-0418">Kinase</keyword>
<comment type="catalytic activity">
    <reaction evidence="19">
        <text>pyruvate + ATP = phosphoenolpyruvate + ADP + H(+)</text>
        <dbReference type="Rhea" id="RHEA:18157"/>
        <dbReference type="ChEBI" id="CHEBI:15361"/>
        <dbReference type="ChEBI" id="CHEBI:15378"/>
        <dbReference type="ChEBI" id="CHEBI:30616"/>
        <dbReference type="ChEBI" id="CHEBI:58702"/>
        <dbReference type="ChEBI" id="CHEBI:456216"/>
        <dbReference type="EC" id="2.7.1.40"/>
    </reaction>
</comment>
<evidence type="ECO:0000256" key="18">
    <source>
        <dbReference type="ARBA" id="ARBA00023317"/>
    </source>
</evidence>
<feature type="domain" description="Pyruvate kinase C-terminal" evidence="22">
    <location>
        <begin position="718"/>
        <end position="817"/>
    </location>
</feature>
<dbReference type="AlphaFoldDB" id="A0A5B6WFK3"/>
<dbReference type="FunFam" id="3.20.20.60:FF:000025">
    <property type="entry name" value="Pyruvate kinase"/>
    <property type="match status" value="1"/>
</dbReference>
<comment type="similarity">
    <text evidence="5">Belongs to the pyruvate kinase family.</text>
</comment>
<comment type="caution">
    <text evidence="23">The sequence shown here is derived from an EMBL/GenBank/DDBJ whole genome shotgun (WGS) entry which is preliminary data.</text>
</comment>
<dbReference type="InterPro" id="IPR015813">
    <property type="entry name" value="Pyrv/PenolPyrv_kinase-like_dom"/>
</dbReference>
<sequence length="827" mass="91549">MSQSLQFITPSRAPYFTLPKFPRTSCTRFPVINLPNKKRSITITPSLSSFLHATSSRSLPSGNAQTGAAGVVSALSVGATGIEVDAVTEAELKENGFRSTRRTKLICTIGPATCGFEQLEALAVGGMNVARINMCHGSREWHQAVIERVRRLNDEKGFAVAIMMDTEGSEIHMGDLGGTASAKTEDGEIWTFSVRAFGTPRPERTINVNYDGFAEDVKVGDELLVDGGMVRFEVTEKIGPDVKCRCTDPGLLLPQANLTLWRNGSLVSERNAMLPTISSKVVTSRTDGKGNRLETYEQIPSEILQFYKNLIGTADRRVTKCPDSLRELLQIALPEATIRSILGQDLTEAVKDFRPFSCCSIVYMCITRILLRRVTKYLPEMISPSQSASIQAMDFPEQFEETGLNGGNMELESVGSQICLPKSVGGLGIKDSEDWNRASMRKHIKTILVGEGFLWISGLQAYALKGNTLWQRAVLNWQLELHWANSRLKGKTSIMLIMKLAWNAFIYMIWRERNKRHFKGLQANESEDWLDIDFGIAEGVDFIAISFVKSAEVINHLKSYIAARACGSEIAVIAKMESVDSLKNLEEIIQASDGAMVARGDLGAQIPLEQVPSAQQKIVQLCRQLNKPVIVASQLLESMIEYPTPTRAEVADVSEAVRQRADALMLSGESAMGQYPEKALAVLRSVSVRIEKWWREEKCHEAMELPDVGTLFANSISEEICNSAAKMANNLEADALFVYTKTRHMASLLSRCRPDCPIFAFTTTTSVRRCLNLQWGLIPFRLSFSNDMDANLNKTFSLLKARGMIKSGDLVIAVSDMLQSIQVMNVP</sequence>
<evidence type="ECO:0000256" key="15">
    <source>
        <dbReference type="ARBA" id="ARBA00022946"/>
    </source>
</evidence>
<dbReference type="GO" id="GO:0004743">
    <property type="term" value="F:pyruvate kinase activity"/>
    <property type="evidence" value="ECO:0007669"/>
    <property type="project" value="UniProtKB-EC"/>
</dbReference>
<dbReference type="OrthoDB" id="108365at2759"/>
<evidence type="ECO:0000256" key="12">
    <source>
        <dbReference type="ARBA" id="ARBA00022777"/>
    </source>
</evidence>
<keyword evidence="16" id="KW-0630">Potassium</keyword>
<keyword evidence="13" id="KW-0067">ATP-binding</keyword>
<keyword evidence="7" id="KW-0150">Chloroplast</keyword>
<evidence type="ECO:0000256" key="13">
    <source>
        <dbReference type="ARBA" id="ARBA00022840"/>
    </source>
</evidence>
<dbReference type="PANTHER" id="PTHR11817">
    <property type="entry name" value="PYRUVATE KINASE"/>
    <property type="match status" value="1"/>
</dbReference>
<keyword evidence="18 23" id="KW-0670">Pyruvate</keyword>
<keyword evidence="10" id="KW-0479">Metal-binding</keyword>
<evidence type="ECO:0000256" key="8">
    <source>
        <dbReference type="ARBA" id="ARBA00022640"/>
    </source>
</evidence>